<accession>A0ABS2K8U5</accession>
<evidence type="ECO:0000313" key="2">
    <source>
        <dbReference type="Proteomes" id="UP001430149"/>
    </source>
</evidence>
<sequence length="62" mass="7291">MIFDLVYDSGMNRAFRRHAAIQHPTAFSPKVGARKKYAFRTEWRDYLLYNDRLSKSSAEAHV</sequence>
<name>A0ABS2K8U5_9GAMM</name>
<dbReference type="EMBL" id="JADIKE010000039">
    <property type="protein sequence ID" value="MBM7127554.1"/>
    <property type="molecule type" value="Genomic_DNA"/>
</dbReference>
<comment type="caution">
    <text evidence="1">The sequence shown here is derived from an EMBL/GenBank/DDBJ whole genome shotgun (WGS) entry which is preliminary data.</text>
</comment>
<dbReference type="Proteomes" id="UP001430149">
    <property type="component" value="Unassembled WGS sequence"/>
</dbReference>
<dbReference type="RefSeq" id="WP_204684072.1">
    <property type="nucleotide sequence ID" value="NZ_BSNR01000014.1"/>
</dbReference>
<reference evidence="1" key="1">
    <citation type="submission" date="2020-10" db="EMBL/GenBank/DDBJ databases">
        <title>Phylogeny of dyella-like bacteria.</title>
        <authorList>
            <person name="Fu J."/>
        </authorList>
    </citation>
    <scope>NUCLEOTIDE SEQUENCE</scope>
    <source>
        <strain evidence="1">DHOC52</strain>
    </source>
</reference>
<gene>
    <name evidence="1" type="ORF">ISP19_19425</name>
</gene>
<keyword evidence="2" id="KW-1185">Reference proteome</keyword>
<protein>
    <submittedName>
        <fullName evidence="1">Uncharacterized protein</fullName>
    </submittedName>
</protein>
<proteinExistence type="predicted"/>
<evidence type="ECO:0000313" key="1">
    <source>
        <dbReference type="EMBL" id="MBM7127554.1"/>
    </source>
</evidence>
<organism evidence="1 2">
    <name type="scientific">Dyella flava</name>
    <dbReference type="NCBI Taxonomy" id="1920170"/>
    <lineage>
        <taxon>Bacteria</taxon>
        <taxon>Pseudomonadati</taxon>
        <taxon>Pseudomonadota</taxon>
        <taxon>Gammaproteobacteria</taxon>
        <taxon>Lysobacterales</taxon>
        <taxon>Rhodanobacteraceae</taxon>
        <taxon>Dyella</taxon>
    </lineage>
</organism>